<keyword evidence="2" id="KW-0614">Plasmid</keyword>
<keyword evidence="3" id="KW-1185">Reference proteome</keyword>
<dbReference type="EMBL" id="CP000844">
    <property type="protein sequence ID" value="ABW33293.1"/>
    <property type="molecule type" value="Genomic_DNA"/>
</dbReference>
<accession>A8ZQK7</accession>
<gene>
    <name evidence="2" type="ordered locus">AM1_G0113</name>
</gene>
<keyword evidence="1" id="KW-0812">Transmembrane</keyword>
<protein>
    <submittedName>
        <fullName evidence="2">Uncharacterized protein</fullName>
    </submittedName>
</protein>
<evidence type="ECO:0000256" key="1">
    <source>
        <dbReference type="SAM" id="Phobius"/>
    </source>
</evidence>
<keyword evidence="1" id="KW-1133">Transmembrane helix</keyword>
<dbReference type="Proteomes" id="UP000000268">
    <property type="component" value="Plasmid pREB7"/>
</dbReference>
<dbReference type="AlphaFoldDB" id="A8ZQK7"/>
<feature type="transmembrane region" description="Helical" evidence="1">
    <location>
        <begin position="12"/>
        <end position="30"/>
    </location>
</feature>
<proteinExistence type="predicted"/>
<geneLocation type="plasmid" evidence="2 3">
    <name>pREB7</name>
</geneLocation>
<reference evidence="2 3" key="1">
    <citation type="journal article" date="2008" name="Proc. Natl. Acad. Sci. U.S.A.">
        <title>Niche adaptation and genome expansion in the chlorophyll d-producing cyanobacterium Acaryochloris marina.</title>
        <authorList>
            <person name="Swingley W.D."/>
            <person name="Chen M."/>
            <person name="Cheung P.C."/>
            <person name="Conrad A.L."/>
            <person name="Dejesa L.C."/>
            <person name="Hao J."/>
            <person name="Honchak B.M."/>
            <person name="Karbach L.E."/>
            <person name="Kurdoglu A."/>
            <person name="Lahiri S."/>
            <person name="Mastrian S.D."/>
            <person name="Miyashita H."/>
            <person name="Page L."/>
            <person name="Ramakrishna P."/>
            <person name="Satoh S."/>
            <person name="Sattley W.M."/>
            <person name="Shimada Y."/>
            <person name="Taylor H.L."/>
            <person name="Tomo T."/>
            <person name="Tsuchiya T."/>
            <person name="Wang Z.T."/>
            <person name="Raymond J."/>
            <person name="Mimuro M."/>
            <person name="Blankenship R.E."/>
            <person name="Touchman J.W."/>
        </authorList>
    </citation>
    <scope>NUCLEOTIDE SEQUENCE [LARGE SCALE GENOMIC DNA]</scope>
    <source>
        <strain evidence="3">MBIC 11017</strain>
        <plasmid evidence="3">Plasmid pREB7</plasmid>
    </source>
</reference>
<dbReference type="HOGENOM" id="CLU_3264113_0_0_3"/>
<evidence type="ECO:0000313" key="3">
    <source>
        <dbReference type="Proteomes" id="UP000000268"/>
    </source>
</evidence>
<organism evidence="2 3">
    <name type="scientific">Acaryochloris marina (strain MBIC 11017)</name>
    <dbReference type="NCBI Taxonomy" id="329726"/>
    <lineage>
        <taxon>Bacteria</taxon>
        <taxon>Bacillati</taxon>
        <taxon>Cyanobacteriota</taxon>
        <taxon>Cyanophyceae</taxon>
        <taxon>Acaryochloridales</taxon>
        <taxon>Acaryochloridaceae</taxon>
        <taxon>Acaryochloris</taxon>
    </lineage>
</organism>
<dbReference type="KEGG" id="amr:AM1_G0113"/>
<keyword evidence="1" id="KW-0472">Membrane</keyword>
<name>A8ZQK7_ACAM1</name>
<evidence type="ECO:0000313" key="2">
    <source>
        <dbReference type="EMBL" id="ABW33293.1"/>
    </source>
</evidence>
<sequence length="41" mass="4725">MFEANPPIRALIYPFKIILSILYITTRILFNLGQIESIGMI</sequence>